<protein>
    <submittedName>
        <fullName evidence="5">Mss4-like protein</fullName>
    </submittedName>
</protein>
<dbReference type="GO" id="GO:0046872">
    <property type="term" value="F:metal ion binding"/>
    <property type="evidence" value="ECO:0007669"/>
    <property type="project" value="UniProtKB-KW"/>
</dbReference>
<evidence type="ECO:0000256" key="3">
    <source>
        <dbReference type="ARBA" id="ARBA00022833"/>
    </source>
</evidence>
<dbReference type="PANTHER" id="PTHR28620:SF1">
    <property type="entry name" value="CENP-V_GFA DOMAIN-CONTAINING PROTEIN"/>
    <property type="match status" value="1"/>
</dbReference>
<dbReference type="AlphaFoldDB" id="A0AAD7CRW3"/>
<gene>
    <name evidence="5" type="ORF">B0H17DRAFT_956026</name>
</gene>
<feature type="non-terminal residue" evidence="5">
    <location>
        <position position="1"/>
    </location>
</feature>
<dbReference type="EMBL" id="JARKIE010000299">
    <property type="protein sequence ID" value="KAJ7656602.1"/>
    <property type="molecule type" value="Genomic_DNA"/>
</dbReference>
<dbReference type="PANTHER" id="PTHR28620">
    <property type="entry name" value="CENTROMERE PROTEIN V"/>
    <property type="match status" value="1"/>
</dbReference>
<dbReference type="Proteomes" id="UP001221757">
    <property type="component" value="Unassembled WGS sequence"/>
</dbReference>
<evidence type="ECO:0000256" key="2">
    <source>
        <dbReference type="ARBA" id="ARBA00022723"/>
    </source>
</evidence>
<dbReference type="Pfam" id="PF04828">
    <property type="entry name" value="GFA"/>
    <property type="match status" value="1"/>
</dbReference>
<dbReference type="InterPro" id="IPR006913">
    <property type="entry name" value="CENP-V/GFA"/>
</dbReference>
<keyword evidence="2" id="KW-0479">Metal-binding</keyword>
<dbReference type="PROSITE" id="PS51891">
    <property type="entry name" value="CENP_V_GFA"/>
    <property type="match status" value="1"/>
</dbReference>
<proteinExistence type="inferred from homology"/>
<keyword evidence="6" id="KW-1185">Reference proteome</keyword>
<comment type="caution">
    <text evidence="5">The sequence shown here is derived from an EMBL/GenBank/DDBJ whole genome shotgun (WGS) entry which is preliminary data.</text>
</comment>
<dbReference type="GO" id="GO:0016846">
    <property type="term" value="F:carbon-sulfur lyase activity"/>
    <property type="evidence" value="ECO:0007669"/>
    <property type="project" value="InterPro"/>
</dbReference>
<dbReference type="InterPro" id="IPR011057">
    <property type="entry name" value="Mss4-like_sf"/>
</dbReference>
<evidence type="ECO:0000259" key="4">
    <source>
        <dbReference type="PROSITE" id="PS51891"/>
    </source>
</evidence>
<sequence length="128" mass="14283">EIKLYTGGCHCKAIRYEFAHPDIYSMPVLSYDCSICENHGALNVYTYDKDFRFTKGAADDLTTYTFGSGQVVHRFCPTCGTSIWPTVPGGAFVVVNTRTIDNIDLKWLQVKPVDGKSLASVDAFVRKF</sequence>
<organism evidence="5 6">
    <name type="scientific">Mycena rosella</name>
    <name type="common">Pink bonnet</name>
    <name type="synonym">Agaricus rosellus</name>
    <dbReference type="NCBI Taxonomy" id="1033263"/>
    <lineage>
        <taxon>Eukaryota</taxon>
        <taxon>Fungi</taxon>
        <taxon>Dikarya</taxon>
        <taxon>Basidiomycota</taxon>
        <taxon>Agaricomycotina</taxon>
        <taxon>Agaricomycetes</taxon>
        <taxon>Agaricomycetidae</taxon>
        <taxon>Agaricales</taxon>
        <taxon>Marasmiineae</taxon>
        <taxon>Mycenaceae</taxon>
        <taxon>Mycena</taxon>
    </lineage>
</organism>
<accession>A0AAD7CRW3</accession>
<dbReference type="SUPFAM" id="SSF51316">
    <property type="entry name" value="Mss4-like"/>
    <property type="match status" value="1"/>
</dbReference>
<reference evidence="5" key="1">
    <citation type="submission" date="2023-03" db="EMBL/GenBank/DDBJ databases">
        <title>Massive genome expansion in bonnet fungi (Mycena s.s.) driven by repeated elements and novel gene families across ecological guilds.</title>
        <authorList>
            <consortium name="Lawrence Berkeley National Laboratory"/>
            <person name="Harder C.B."/>
            <person name="Miyauchi S."/>
            <person name="Viragh M."/>
            <person name="Kuo A."/>
            <person name="Thoen E."/>
            <person name="Andreopoulos B."/>
            <person name="Lu D."/>
            <person name="Skrede I."/>
            <person name="Drula E."/>
            <person name="Henrissat B."/>
            <person name="Morin E."/>
            <person name="Kohler A."/>
            <person name="Barry K."/>
            <person name="LaButti K."/>
            <person name="Morin E."/>
            <person name="Salamov A."/>
            <person name="Lipzen A."/>
            <person name="Mereny Z."/>
            <person name="Hegedus B."/>
            <person name="Baldrian P."/>
            <person name="Stursova M."/>
            <person name="Weitz H."/>
            <person name="Taylor A."/>
            <person name="Grigoriev I.V."/>
            <person name="Nagy L.G."/>
            <person name="Martin F."/>
            <person name="Kauserud H."/>
        </authorList>
    </citation>
    <scope>NUCLEOTIDE SEQUENCE</scope>
    <source>
        <strain evidence="5">CBHHK067</strain>
    </source>
</reference>
<name>A0AAD7CRW3_MYCRO</name>
<evidence type="ECO:0000313" key="6">
    <source>
        <dbReference type="Proteomes" id="UP001221757"/>
    </source>
</evidence>
<evidence type="ECO:0000256" key="1">
    <source>
        <dbReference type="ARBA" id="ARBA00005495"/>
    </source>
</evidence>
<comment type="similarity">
    <text evidence="1">Belongs to the Gfa family.</text>
</comment>
<dbReference type="Gene3D" id="2.170.150.70">
    <property type="match status" value="1"/>
</dbReference>
<keyword evidence="3" id="KW-0862">Zinc</keyword>
<dbReference type="InterPro" id="IPR052355">
    <property type="entry name" value="CENP-V-like"/>
</dbReference>
<evidence type="ECO:0000313" key="5">
    <source>
        <dbReference type="EMBL" id="KAJ7656602.1"/>
    </source>
</evidence>
<feature type="domain" description="CENP-V/GFA" evidence="4">
    <location>
        <begin position="5"/>
        <end position="114"/>
    </location>
</feature>